<feature type="region of interest" description="Disordered" evidence="1">
    <location>
        <begin position="746"/>
        <end position="772"/>
    </location>
</feature>
<dbReference type="PANTHER" id="PTHR35767:SF1">
    <property type="entry name" value="HAPLESS PROTEIN"/>
    <property type="match status" value="1"/>
</dbReference>
<dbReference type="Proteomes" id="UP000734854">
    <property type="component" value="Unassembled WGS sequence"/>
</dbReference>
<comment type="caution">
    <text evidence="2">The sequence shown here is derived from an EMBL/GenBank/DDBJ whole genome shotgun (WGS) entry which is preliminary data.</text>
</comment>
<protein>
    <recommendedName>
        <fullName evidence="4">UBZ4-type domain-containing protein</fullName>
    </recommendedName>
</protein>
<evidence type="ECO:0008006" key="4">
    <source>
        <dbReference type="Google" id="ProtNLM"/>
    </source>
</evidence>
<evidence type="ECO:0000313" key="2">
    <source>
        <dbReference type="EMBL" id="KAG6468101.1"/>
    </source>
</evidence>
<reference evidence="2 3" key="1">
    <citation type="submission" date="2020-08" db="EMBL/GenBank/DDBJ databases">
        <title>Plant Genome Project.</title>
        <authorList>
            <person name="Zhang R.-G."/>
        </authorList>
    </citation>
    <scope>NUCLEOTIDE SEQUENCE [LARGE SCALE GENOMIC DNA]</scope>
    <source>
        <tissue evidence="2">Rhizome</tissue>
    </source>
</reference>
<feature type="region of interest" description="Disordered" evidence="1">
    <location>
        <begin position="656"/>
        <end position="676"/>
    </location>
</feature>
<accession>A0A8J5BZ64</accession>
<sequence length="1219" mass="135516">MVSIKTPPGPSCSSDLASVKSHEKAPENIAFLEEDPTPKFSIRNYVLATRCKCVEASWPFSRQFLQLCMKHGVKDLLPPFEPPDLVRSLCSRKAEQLVASTTEDKPALLLKEFNSISNSSDLVIESTLKSVNPPPNEGTYLDELIHTEIPRSNCHSEHNHSAEPICSVANGTEASLNLASIEPRKNFEKPQKPLEKKCKLKGKLGVICELNKEGDILTNSSMVSDAMASKVCPVCKAFSSSSNTTLNAHIDRCLSMDSNMKDILSEVPKFKAKQRKKRLMAEIYMAAPHATLEDLDRRNGSNWAVELALPTTLTSGVVNETKRSKMSPVTECIENGNDIAVYVDSNGMKLGILSKFNKPALNDLNMRKKKDLSLKHLKDMKVKTQKRKLSFELPKNQFVDALDDDDQSAIHQQDHVQSSALHAEEQVGSTAPATSKPWMCSIESDILKDHPKGRNMDIDNTTPVHRSILAGNHRCNSLGVGNKFPRSSEVFTDSPKMKRVDCLYSDNHPANDVKEKSLEPTSSSRWSSRSACSTIGLLRLSKPTDKFLSSEKKSVEIDMGIRKRSIKCSNKPMGSLQDSSSFKDQAIFSSKREFLVKRPYFHLEGSKSEASEKTLKTLKFRKHRSALRTCKRVLPYLLPIDGVHGTTNSLIARKDRAAHTHESGRLNSNTITHGCEGPELSETIEELEHNNLTRCDNSQVEHSDIQAENQSHGATGEAGGAHVTNDFINSDKLEISFRAKSCSSPCADGKVQEENSEQRSGQQEFVFNDEDHDDVEYGDIQMEIESVDKEVEVSCAVLPEEYQAETISAQDSIGCLTSRRGMELDRKCMPQDTGESGSPISTGSSVSLPPSGGSRMKDPEPEKLMSGIPVQDNLSFASQAAEFTEITEERNSTSRAHKKDDLPFCCLCRKSILKDSQLPSHSETSRSTKENRILNLSIGPRISSSLRTYQNPRSNNISNSTQQSNYNNPTIDFCGSYGPYTDLGSPSLHSLNQSSSIPVLRLMGKNLMVVNNEQLLHPQTIASNHIPYVNSVSTRFASINNLMKHDSSYCCHQQPLTSDRTMPQKLPTLSMCNTTRVPPHSTWAMKPDQHMQQTPYKRHGARTPYVTNDVIVIDDCYSQHENELIVSLKNTANTSLLGRYWSSNLAPRPFTCFPLESQNRNVSGRPRALFANFQPVNDASFINQRFNTQSQGVLIPCPTFQPPATSRMGPSLYYPLILR</sequence>
<evidence type="ECO:0000313" key="3">
    <source>
        <dbReference type="Proteomes" id="UP000734854"/>
    </source>
</evidence>
<dbReference type="EMBL" id="JACMSC010000022">
    <property type="protein sequence ID" value="KAG6468101.1"/>
    <property type="molecule type" value="Genomic_DNA"/>
</dbReference>
<feature type="region of interest" description="Disordered" evidence="1">
    <location>
        <begin position="917"/>
        <end position="936"/>
    </location>
</feature>
<keyword evidence="3" id="KW-1185">Reference proteome</keyword>
<dbReference type="AlphaFoldDB" id="A0A8J5BZ64"/>
<feature type="region of interest" description="Disordered" evidence="1">
    <location>
        <begin position="406"/>
        <end position="425"/>
    </location>
</feature>
<dbReference type="OrthoDB" id="1929441at2759"/>
<feature type="region of interest" description="Disordered" evidence="1">
    <location>
        <begin position="699"/>
        <end position="722"/>
    </location>
</feature>
<feature type="region of interest" description="Disordered" evidence="1">
    <location>
        <begin position="827"/>
        <end position="861"/>
    </location>
</feature>
<feature type="compositionally biased region" description="Basic and acidic residues" evidence="1">
    <location>
        <begin position="923"/>
        <end position="932"/>
    </location>
</feature>
<proteinExistence type="predicted"/>
<feature type="compositionally biased region" description="Low complexity" evidence="1">
    <location>
        <begin position="834"/>
        <end position="854"/>
    </location>
</feature>
<feature type="compositionally biased region" description="Polar residues" evidence="1">
    <location>
        <begin position="409"/>
        <end position="420"/>
    </location>
</feature>
<organism evidence="2 3">
    <name type="scientific">Zingiber officinale</name>
    <name type="common">Ginger</name>
    <name type="synonym">Amomum zingiber</name>
    <dbReference type="NCBI Taxonomy" id="94328"/>
    <lineage>
        <taxon>Eukaryota</taxon>
        <taxon>Viridiplantae</taxon>
        <taxon>Streptophyta</taxon>
        <taxon>Embryophyta</taxon>
        <taxon>Tracheophyta</taxon>
        <taxon>Spermatophyta</taxon>
        <taxon>Magnoliopsida</taxon>
        <taxon>Liliopsida</taxon>
        <taxon>Zingiberales</taxon>
        <taxon>Zingiberaceae</taxon>
        <taxon>Zingiber</taxon>
    </lineage>
</organism>
<dbReference type="PANTHER" id="PTHR35767">
    <property type="entry name" value="HAPLESS PROTEIN"/>
    <property type="match status" value="1"/>
</dbReference>
<gene>
    <name evidence="2" type="ORF">ZIOFF_072669</name>
</gene>
<evidence type="ECO:0000256" key="1">
    <source>
        <dbReference type="SAM" id="MobiDB-lite"/>
    </source>
</evidence>
<name>A0A8J5BZ64_ZINOF</name>